<proteinExistence type="predicted"/>
<dbReference type="KEGG" id="jcu:105641036"/>
<organism evidence="2 3">
    <name type="scientific">Jatropha curcas</name>
    <name type="common">Barbados nut</name>
    <dbReference type="NCBI Taxonomy" id="180498"/>
    <lineage>
        <taxon>Eukaryota</taxon>
        <taxon>Viridiplantae</taxon>
        <taxon>Streptophyta</taxon>
        <taxon>Embryophyta</taxon>
        <taxon>Tracheophyta</taxon>
        <taxon>Spermatophyta</taxon>
        <taxon>Magnoliopsida</taxon>
        <taxon>eudicotyledons</taxon>
        <taxon>Gunneridae</taxon>
        <taxon>Pentapetalae</taxon>
        <taxon>rosids</taxon>
        <taxon>fabids</taxon>
        <taxon>Malpighiales</taxon>
        <taxon>Euphorbiaceae</taxon>
        <taxon>Crotonoideae</taxon>
        <taxon>Jatropheae</taxon>
        <taxon>Jatropha</taxon>
    </lineage>
</organism>
<protein>
    <submittedName>
        <fullName evidence="2">Uncharacterized protein</fullName>
    </submittedName>
</protein>
<keyword evidence="3" id="KW-1185">Reference proteome</keyword>
<evidence type="ECO:0000313" key="2">
    <source>
        <dbReference type="EMBL" id="KDP45520.1"/>
    </source>
</evidence>
<dbReference type="PANTHER" id="PTHR37258:SF1">
    <property type="entry name" value="FANTOM PROTEIN"/>
    <property type="match status" value="1"/>
</dbReference>
<sequence>MLCSVPTGGKSSSNWLDRLRSNKGFPVTENLDLDHFLTNHQNSLSDSPVTDLSNSVINPHFESTQSDNKQLAADRSQAAETSSESTDRQWFGVMTNVLCDLFNMGDPKEKISRFSRKKSTRKQTNPKFCDVSAPTTANAIESIGKEEYVQATTASLHSDNNSNVGINADCGDDDVDDEKEKGGGGGGGASDRELKGYSRSEVTVIDTSFEVWKFDKLVFRRKNIWKVRDKKGKSWTSGSKKRKGNQLESGNGNVVLKKKAKISNLEFGSSKDSNGEDFMLPSNDKPQDGRREEISKETSDDYFQVPKKRSPRKTKKIGSSVILVKAIPTSKKYGKNLPKDHLKDTQRQCKA</sequence>
<feature type="compositionally biased region" description="Polar residues" evidence="1">
    <location>
        <begin position="155"/>
        <end position="165"/>
    </location>
</feature>
<evidence type="ECO:0000256" key="1">
    <source>
        <dbReference type="SAM" id="MobiDB-lite"/>
    </source>
</evidence>
<dbReference type="Proteomes" id="UP000027138">
    <property type="component" value="Unassembled WGS sequence"/>
</dbReference>
<dbReference type="OrthoDB" id="684590at2759"/>
<dbReference type="STRING" id="180498.A0A067LL95"/>
<dbReference type="EMBL" id="KK914231">
    <property type="protein sequence ID" value="KDP45520.1"/>
    <property type="molecule type" value="Genomic_DNA"/>
</dbReference>
<accession>A0A067LL95</accession>
<evidence type="ECO:0000313" key="3">
    <source>
        <dbReference type="Proteomes" id="UP000027138"/>
    </source>
</evidence>
<feature type="region of interest" description="Disordered" evidence="1">
    <location>
        <begin position="230"/>
        <end position="251"/>
    </location>
</feature>
<dbReference type="PANTHER" id="PTHR37258">
    <property type="entry name" value="FANTOM PROTEIN"/>
    <property type="match status" value="1"/>
</dbReference>
<feature type="compositionally biased region" description="Basic residues" evidence="1">
    <location>
        <begin position="230"/>
        <end position="244"/>
    </location>
</feature>
<feature type="region of interest" description="Disordered" evidence="1">
    <location>
        <begin position="266"/>
        <end position="351"/>
    </location>
</feature>
<name>A0A067LL95_JATCU</name>
<feature type="compositionally biased region" description="Basic and acidic residues" evidence="1">
    <location>
        <begin position="337"/>
        <end position="351"/>
    </location>
</feature>
<reference evidence="2 3" key="1">
    <citation type="journal article" date="2014" name="PLoS ONE">
        <title>Global Analysis of Gene Expression Profiles in Physic Nut (Jatropha curcas L.) Seedlings Exposed to Salt Stress.</title>
        <authorList>
            <person name="Zhang L."/>
            <person name="Zhang C."/>
            <person name="Wu P."/>
            <person name="Chen Y."/>
            <person name="Li M."/>
            <person name="Jiang H."/>
            <person name="Wu G."/>
        </authorList>
    </citation>
    <scope>NUCLEOTIDE SEQUENCE [LARGE SCALE GENOMIC DNA]</scope>
    <source>
        <strain evidence="3">cv. GZQX0401</strain>
        <tissue evidence="2">Young leaves</tissue>
    </source>
</reference>
<feature type="region of interest" description="Disordered" evidence="1">
    <location>
        <begin position="62"/>
        <end position="86"/>
    </location>
</feature>
<feature type="region of interest" description="Disordered" evidence="1">
    <location>
        <begin position="155"/>
        <end position="193"/>
    </location>
</feature>
<feature type="compositionally biased region" description="Basic residues" evidence="1">
    <location>
        <begin position="306"/>
        <end position="316"/>
    </location>
</feature>
<gene>
    <name evidence="2" type="ORF">JCGZ_17073</name>
</gene>
<feature type="compositionally biased region" description="Basic and acidic residues" evidence="1">
    <location>
        <begin position="285"/>
        <end position="299"/>
    </location>
</feature>
<dbReference type="AlphaFoldDB" id="A0A067LL95"/>